<dbReference type="PANTHER" id="PTHR22617">
    <property type="entry name" value="CHEMOTAXIS SENSOR HISTIDINE KINASE-RELATED"/>
    <property type="match status" value="1"/>
</dbReference>
<dbReference type="Gene3D" id="2.40.50.180">
    <property type="entry name" value="CheA-289, Domain 4"/>
    <property type="match status" value="1"/>
</dbReference>
<dbReference type="OrthoDB" id="9790406at2"/>
<evidence type="ECO:0000256" key="3">
    <source>
        <dbReference type="ARBA" id="ARBA00022490"/>
    </source>
</evidence>
<evidence type="ECO:0000259" key="4">
    <source>
        <dbReference type="PROSITE" id="PS50851"/>
    </source>
</evidence>
<comment type="subcellular location">
    <subcellularLocation>
        <location evidence="1">Cytoplasm</location>
    </subcellularLocation>
</comment>
<dbReference type="InterPro" id="IPR002545">
    <property type="entry name" value="CheW-lke_dom"/>
</dbReference>
<evidence type="ECO:0000256" key="2">
    <source>
        <dbReference type="ARBA" id="ARBA00021483"/>
    </source>
</evidence>
<evidence type="ECO:0000313" key="6">
    <source>
        <dbReference type="Proteomes" id="UP000325755"/>
    </source>
</evidence>
<dbReference type="GO" id="GO:0005829">
    <property type="term" value="C:cytosol"/>
    <property type="evidence" value="ECO:0007669"/>
    <property type="project" value="TreeGrafter"/>
</dbReference>
<keyword evidence="3" id="KW-0963">Cytoplasm</keyword>
<dbReference type="GO" id="GO:0007165">
    <property type="term" value="P:signal transduction"/>
    <property type="evidence" value="ECO:0007669"/>
    <property type="project" value="InterPro"/>
</dbReference>
<protein>
    <recommendedName>
        <fullName evidence="2">Chemotaxis protein CheW</fullName>
    </recommendedName>
</protein>
<dbReference type="Pfam" id="PF01584">
    <property type="entry name" value="CheW"/>
    <property type="match status" value="1"/>
</dbReference>
<gene>
    <name evidence="5" type="ORF">F6R98_16985</name>
</gene>
<dbReference type="AlphaFoldDB" id="A0A5Q0BPV7"/>
<dbReference type="PROSITE" id="PS50851">
    <property type="entry name" value="CHEW"/>
    <property type="match status" value="1"/>
</dbReference>
<proteinExistence type="predicted"/>
<dbReference type="GO" id="GO:0006935">
    <property type="term" value="P:chemotaxis"/>
    <property type="evidence" value="ECO:0007669"/>
    <property type="project" value="InterPro"/>
</dbReference>
<feature type="domain" description="CheW-like" evidence="4">
    <location>
        <begin position="13"/>
        <end position="153"/>
    </location>
</feature>
<dbReference type="InterPro" id="IPR039315">
    <property type="entry name" value="CheW"/>
</dbReference>
<accession>A0A5Q0BPV7</accession>
<sequence>MNQESSPLLPSHTNEYLTFTLGREEYGMPILNVQEIRGYDAVTRLVDTPEFIKGIVRLRGLIVPIIDMRIKFNLAKVEYNDLTVVIIIGVAGRIVGIAVDGVSDVIALGATQIKPAPEFDSSIDTNYVTGVGIVEDRILILVDLEELVMSRDMELVN</sequence>
<reference evidence="5 6" key="1">
    <citation type="submission" date="2019-09" db="EMBL/GenBank/DDBJ databases">
        <title>Ecophysiology of the spiral-shaped methanotroph Methylospira mobilis as revealed by the complete genome sequence.</title>
        <authorList>
            <person name="Oshkin I.Y."/>
            <person name="Dedysh S.N."/>
            <person name="Miroshnikov K."/>
            <person name="Danilova O.V."/>
            <person name="Hakobyan A."/>
            <person name="Liesack W."/>
        </authorList>
    </citation>
    <scope>NUCLEOTIDE SEQUENCE [LARGE SCALE GENOMIC DNA]</scope>
    <source>
        <strain evidence="5 6">Shm1</strain>
    </source>
</reference>
<dbReference type="InParanoid" id="A0A5Q0BPV7"/>
<dbReference type="InterPro" id="IPR036061">
    <property type="entry name" value="CheW-like_dom_sf"/>
</dbReference>
<name>A0A5Q0BPV7_9GAMM</name>
<dbReference type="SUPFAM" id="SSF50341">
    <property type="entry name" value="CheW-like"/>
    <property type="match status" value="1"/>
</dbReference>
<dbReference type="KEGG" id="mmob:F6R98_16985"/>
<dbReference type="SMART" id="SM00260">
    <property type="entry name" value="CheW"/>
    <property type="match status" value="1"/>
</dbReference>
<keyword evidence="6" id="KW-1185">Reference proteome</keyword>
<dbReference type="Gene3D" id="2.30.30.40">
    <property type="entry name" value="SH3 Domains"/>
    <property type="match status" value="1"/>
</dbReference>
<dbReference type="EMBL" id="CP044205">
    <property type="protein sequence ID" value="QFY44117.1"/>
    <property type="molecule type" value="Genomic_DNA"/>
</dbReference>
<evidence type="ECO:0000313" key="5">
    <source>
        <dbReference type="EMBL" id="QFY44117.1"/>
    </source>
</evidence>
<dbReference type="Proteomes" id="UP000325755">
    <property type="component" value="Chromosome"/>
</dbReference>
<dbReference type="RefSeq" id="WP_153250085.1">
    <property type="nucleotide sequence ID" value="NZ_CP044205.1"/>
</dbReference>
<organism evidence="5 6">
    <name type="scientific">Candidatus Methylospira mobilis</name>
    <dbReference type="NCBI Taxonomy" id="1808979"/>
    <lineage>
        <taxon>Bacteria</taxon>
        <taxon>Pseudomonadati</taxon>
        <taxon>Pseudomonadota</taxon>
        <taxon>Gammaproteobacteria</taxon>
        <taxon>Methylococcales</taxon>
        <taxon>Methylococcaceae</taxon>
        <taxon>Candidatus Methylospira</taxon>
    </lineage>
</organism>
<dbReference type="PANTHER" id="PTHR22617:SF45">
    <property type="entry name" value="CHEMOTAXIS PROTEIN CHEW"/>
    <property type="match status" value="1"/>
</dbReference>
<evidence type="ECO:0000256" key="1">
    <source>
        <dbReference type="ARBA" id="ARBA00004496"/>
    </source>
</evidence>